<comment type="caution">
    <text evidence="2">The sequence shown here is derived from an EMBL/GenBank/DDBJ whole genome shotgun (WGS) entry which is preliminary data.</text>
</comment>
<protein>
    <submittedName>
        <fullName evidence="2">Uncharacterized protein</fullName>
    </submittedName>
</protein>
<dbReference type="PANTHER" id="PTHR36751">
    <property type="entry name" value="F3E22.8 PROTEIN"/>
    <property type="match status" value="1"/>
</dbReference>
<dbReference type="Proteomes" id="UP000187406">
    <property type="component" value="Unassembled WGS sequence"/>
</dbReference>
<dbReference type="STRING" id="3775.A0A1Q3B845"/>
<name>A0A1Q3B845_CEPFO</name>
<feature type="region of interest" description="Disordered" evidence="1">
    <location>
        <begin position="75"/>
        <end position="97"/>
    </location>
</feature>
<dbReference type="FunCoup" id="A0A1Q3B845">
    <property type="interactions" value="9"/>
</dbReference>
<dbReference type="PANTHER" id="PTHR36751:SF1">
    <property type="entry name" value="F3E22.8 PROTEIN"/>
    <property type="match status" value="1"/>
</dbReference>
<proteinExistence type="predicted"/>
<keyword evidence="3" id="KW-1185">Reference proteome</keyword>
<accession>A0A1Q3B845</accession>
<dbReference type="InParanoid" id="A0A1Q3B845"/>
<evidence type="ECO:0000313" key="3">
    <source>
        <dbReference type="Proteomes" id="UP000187406"/>
    </source>
</evidence>
<gene>
    <name evidence="2" type="ORF">CFOL_v3_07686</name>
</gene>
<sequence>MDLSLIADTVTVSATKQGQGLALGFLKPEPSSPSNNNLLQISAVIFPTDALAPPPVKSNSHKTVPRTLLLKKRRTRRRSLTGDDSEDGVTGFSGSGGYDGPFGGGGGDWRGGGRGWNSDGFGGQDWEEFSPDSSWSSPALNFAYEVVTWIALSNCMHFAFKKMVRMIVVADAEREKVVVPMC</sequence>
<evidence type="ECO:0000256" key="1">
    <source>
        <dbReference type="SAM" id="MobiDB-lite"/>
    </source>
</evidence>
<reference evidence="3" key="1">
    <citation type="submission" date="2016-04" db="EMBL/GenBank/DDBJ databases">
        <title>Cephalotus genome sequencing.</title>
        <authorList>
            <person name="Fukushima K."/>
            <person name="Hasebe M."/>
            <person name="Fang X."/>
        </authorList>
    </citation>
    <scope>NUCLEOTIDE SEQUENCE [LARGE SCALE GENOMIC DNA]</scope>
    <source>
        <strain evidence="3">cv. St1</strain>
    </source>
</reference>
<dbReference type="OrthoDB" id="1914074at2759"/>
<dbReference type="EMBL" id="BDDD01000336">
    <property type="protein sequence ID" value="GAV64168.1"/>
    <property type="molecule type" value="Genomic_DNA"/>
</dbReference>
<dbReference type="AlphaFoldDB" id="A0A1Q3B845"/>
<evidence type="ECO:0000313" key="2">
    <source>
        <dbReference type="EMBL" id="GAV64168.1"/>
    </source>
</evidence>
<organism evidence="2 3">
    <name type="scientific">Cephalotus follicularis</name>
    <name type="common">Albany pitcher plant</name>
    <dbReference type="NCBI Taxonomy" id="3775"/>
    <lineage>
        <taxon>Eukaryota</taxon>
        <taxon>Viridiplantae</taxon>
        <taxon>Streptophyta</taxon>
        <taxon>Embryophyta</taxon>
        <taxon>Tracheophyta</taxon>
        <taxon>Spermatophyta</taxon>
        <taxon>Magnoliopsida</taxon>
        <taxon>eudicotyledons</taxon>
        <taxon>Gunneridae</taxon>
        <taxon>Pentapetalae</taxon>
        <taxon>rosids</taxon>
        <taxon>fabids</taxon>
        <taxon>Oxalidales</taxon>
        <taxon>Cephalotaceae</taxon>
        <taxon>Cephalotus</taxon>
    </lineage>
</organism>